<reference evidence="1 2" key="1">
    <citation type="submission" date="2024-01" db="EMBL/GenBank/DDBJ databases">
        <title>Comparative genomics of Cryptococcus and Kwoniella reveals pathogenesis evolution and contrasting modes of karyotype evolution via chromosome fusion or intercentromeric recombination.</title>
        <authorList>
            <person name="Coelho M.A."/>
            <person name="David-Palma M."/>
            <person name="Shea T."/>
            <person name="Bowers K."/>
            <person name="McGinley-Smith S."/>
            <person name="Mohammad A.W."/>
            <person name="Gnirke A."/>
            <person name="Yurkov A.M."/>
            <person name="Nowrousian M."/>
            <person name="Sun S."/>
            <person name="Cuomo C.A."/>
            <person name="Heitman J."/>
        </authorList>
    </citation>
    <scope>NUCLEOTIDE SEQUENCE [LARGE SCALE GENOMIC DNA]</scope>
    <source>
        <strain evidence="1 2">PYCC6329</strain>
    </source>
</reference>
<dbReference type="EMBL" id="CP144089">
    <property type="protein sequence ID" value="WWD07667.1"/>
    <property type="molecule type" value="Genomic_DNA"/>
</dbReference>
<accession>A0AAX4KMQ8</accession>
<keyword evidence="2" id="KW-1185">Reference proteome</keyword>
<proteinExistence type="predicted"/>
<dbReference type="KEGG" id="ker:91104569"/>
<dbReference type="AlphaFoldDB" id="A0AAX4KMQ8"/>
<dbReference type="GeneID" id="91104569"/>
<evidence type="ECO:0000313" key="2">
    <source>
        <dbReference type="Proteomes" id="UP001358614"/>
    </source>
</evidence>
<dbReference type="Proteomes" id="UP001358614">
    <property type="component" value="Chromosome 1"/>
</dbReference>
<name>A0AAX4KMQ8_9TREE</name>
<organism evidence="1 2">
    <name type="scientific">Kwoniella europaea PYCC6329</name>
    <dbReference type="NCBI Taxonomy" id="1423913"/>
    <lineage>
        <taxon>Eukaryota</taxon>
        <taxon>Fungi</taxon>
        <taxon>Dikarya</taxon>
        <taxon>Basidiomycota</taxon>
        <taxon>Agaricomycotina</taxon>
        <taxon>Tremellomycetes</taxon>
        <taxon>Tremellales</taxon>
        <taxon>Cryptococcaceae</taxon>
        <taxon>Kwoniella</taxon>
    </lineage>
</organism>
<gene>
    <name evidence="1" type="ORF">V865_005768</name>
</gene>
<protein>
    <submittedName>
        <fullName evidence="1">Uncharacterized protein</fullName>
    </submittedName>
</protein>
<sequence length="143" mass="16348">MPPRNSSPNIPTQLTAAIKKVRDALEKDKDTGWIDRLQAWAAGKKKLEALLLDPKFSYTVFHEHLIWADENLLSLVTVPSTPQFFSFFYTLLDHLYTKHVKPIVDDSSRIIPIAKINEKMEEEDAPKGVIFRVGKLTSLIMEQ</sequence>
<dbReference type="RefSeq" id="XP_066085634.1">
    <property type="nucleotide sequence ID" value="XM_066229537.1"/>
</dbReference>
<evidence type="ECO:0000313" key="1">
    <source>
        <dbReference type="EMBL" id="WWD07667.1"/>
    </source>
</evidence>